<organism evidence="2 3">
    <name type="scientific">Candidatus Giovannonibacteria bacterium GW2011_GWA2_44_13b</name>
    <dbReference type="NCBI Taxonomy" id="1618647"/>
    <lineage>
        <taxon>Bacteria</taxon>
        <taxon>Candidatus Giovannoniibacteriota</taxon>
    </lineage>
</organism>
<keyword evidence="1" id="KW-0812">Transmembrane</keyword>
<protein>
    <submittedName>
        <fullName evidence="2">Uncharacterized protein</fullName>
    </submittedName>
</protein>
<dbReference type="EMBL" id="LCHU01000001">
    <property type="protein sequence ID" value="KKT42298.1"/>
    <property type="molecule type" value="Genomic_DNA"/>
</dbReference>
<evidence type="ECO:0000313" key="3">
    <source>
        <dbReference type="Proteomes" id="UP000034736"/>
    </source>
</evidence>
<evidence type="ECO:0000256" key="1">
    <source>
        <dbReference type="SAM" id="Phobius"/>
    </source>
</evidence>
<name>A0A0G1H719_9BACT</name>
<comment type="caution">
    <text evidence="2">The sequence shown here is derived from an EMBL/GenBank/DDBJ whole genome shotgun (WGS) entry which is preliminary data.</text>
</comment>
<dbReference type="AlphaFoldDB" id="A0A0G1H719"/>
<keyword evidence="1" id="KW-0472">Membrane</keyword>
<dbReference type="STRING" id="1618647.UW30_C0001G0023"/>
<feature type="transmembrane region" description="Helical" evidence="1">
    <location>
        <begin position="70"/>
        <end position="94"/>
    </location>
</feature>
<proteinExistence type="predicted"/>
<sequence length="129" mass="14880">MYLGASLMDILFWTYGKGANEFLLLWMNIHWFLYHFFSVPQMLSSLFSPLKRLKDSRGRSFDPQKAMESFILNAVMRITGFLVRLTLLITAVFAQIGVVFAGGVFFALFLLWPFAAAMSFYYGFLFILT</sequence>
<reference evidence="2 3" key="1">
    <citation type="journal article" date="2015" name="Nature">
        <title>rRNA introns, odd ribosomes, and small enigmatic genomes across a large radiation of phyla.</title>
        <authorList>
            <person name="Brown C.T."/>
            <person name="Hug L.A."/>
            <person name="Thomas B.C."/>
            <person name="Sharon I."/>
            <person name="Castelle C.J."/>
            <person name="Singh A."/>
            <person name="Wilkins M.J."/>
            <person name="Williams K.H."/>
            <person name="Banfield J.F."/>
        </authorList>
    </citation>
    <scope>NUCLEOTIDE SEQUENCE [LARGE SCALE GENOMIC DNA]</scope>
</reference>
<keyword evidence="1" id="KW-1133">Transmembrane helix</keyword>
<dbReference type="Proteomes" id="UP000034736">
    <property type="component" value="Unassembled WGS sequence"/>
</dbReference>
<evidence type="ECO:0000313" key="2">
    <source>
        <dbReference type="EMBL" id="KKT42298.1"/>
    </source>
</evidence>
<feature type="transmembrane region" description="Helical" evidence="1">
    <location>
        <begin position="100"/>
        <end position="128"/>
    </location>
</feature>
<gene>
    <name evidence="2" type="ORF">UW30_C0001G0023</name>
</gene>
<accession>A0A0G1H719</accession>